<gene>
    <name evidence="2" type="ORF">SYK_05430</name>
</gene>
<proteinExistence type="predicted"/>
<accession>A0ABN6S2L2</accession>
<sequence length="233" mass="26751">MRAFITSLLVLLLSMSLCSTVLAGEVWRITSLDWPPYSDSKVLTQGKSIQKLKKLLEKESIELVVEFYPWARARDIALQTEYIGYFPAWPEEVEEGFIASSPVDWSEIAVMTYAGSGLEWTDMDALFQVKVGLVKNYEYPEIVASLARKWSKNVDATPDEMALLRKLADERIKVAITSPSVMLYLARQLDIDNIRVLKRICRNPLVMAFKDTPENMKRLRLLDRMIQNTPRED</sequence>
<keyword evidence="3" id="KW-1185">Reference proteome</keyword>
<evidence type="ECO:0000313" key="3">
    <source>
        <dbReference type="Proteomes" id="UP001317742"/>
    </source>
</evidence>
<evidence type="ECO:0000313" key="2">
    <source>
        <dbReference type="EMBL" id="BDQ36183.1"/>
    </source>
</evidence>
<protein>
    <submittedName>
        <fullName evidence="2">ABC transporter</fullName>
    </submittedName>
</protein>
<dbReference type="Gene3D" id="3.40.190.10">
    <property type="entry name" value="Periplasmic binding protein-like II"/>
    <property type="match status" value="2"/>
</dbReference>
<dbReference type="Proteomes" id="UP001317742">
    <property type="component" value="Chromosome"/>
</dbReference>
<keyword evidence="1" id="KW-0732">Signal</keyword>
<dbReference type="SUPFAM" id="SSF53850">
    <property type="entry name" value="Periplasmic binding protein-like II"/>
    <property type="match status" value="1"/>
</dbReference>
<dbReference type="EMBL" id="AP026709">
    <property type="protein sequence ID" value="BDQ36183.1"/>
    <property type="molecule type" value="Genomic_DNA"/>
</dbReference>
<feature type="chain" id="PRO_5046255946" evidence="1">
    <location>
        <begin position="24"/>
        <end position="233"/>
    </location>
</feature>
<reference evidence="2 3" key="1">
    <citation type="submission" date="2022-08" db="EMBL/GenBank/DDBJ databases">
        <title>Genome Sequence of the sulphate-reducing bacterium, Pseudodesulfovibrio sp. SYK.</title>
        <authorList>
            <person name="Kondo R."/>
            <person name="Kataoka T."/>
        </authorList>
    </citation>
    <scope>NUCLEOTIDE SEQUENCE [LARGE SCALE GENOMIC DNA]</scope>
    <source>
        <strain evidence="2 3">SYK</strain>
    </source>
</reference>
<feature type="signal peptide" evidence="1">
    <location>
        <begin position="1"/>
        <end position="23"/>
    </location>
</feature>
<evidence type="ECO:0000256" key="1">
    <source>
        <dbReference type="SAM" id="SignalP"/>
    </source>
</evidence>
<organism evidence="2 3">
    <name type="scientific">Pseudodesulfovibrio nedwellii</name>
    <dbReference type="NCBI Taxonomy" id="2973072"/>
    <lineage>
        <taxon>Bacteria</taxon>
        <taxon>Pseudomonadati</taxon>
        <taxon>Thermodesulfobacteriota</taxon>
        <taxon>Desulfovibrionia</taxon>
        <taxon>Desulfovibrionales</taxon>
        <taxon>Desulfovibrionaceae</taxon>
    </lineage>
</organism>
<name>A0ABN6S2L2_9BACT</name>